<protein>
    <submittedName>
        <fullName evidence="4">AMP-binding_C domain-containing protein</fullName>
    </submittedName>
</protein>
<sequence length="124" mass="13542">GNRLKIVDRLKNIFKLSQGEYVAPEKVEQVYSQTPLVNQVFVDGSPLRSYPVALVVPNGDALATALNSLYWSRMGAVNGNQKASRQSTSRVPGGDDGTSGKFWVRGKFVTLAELCNDAEAERII</sequence>
<evidence type="ECO:0000256" key="3">
    <source>
        <dbReference type="ARBA" id="ARBA00022840"/>
    </source>
</evidence>
<dbReference type="SUPFAM" id="SSF56801">
    <property type="entry name" value="Acetyl-CoA synthetase-like"/>
    <property type="match status" value="1"/>
</dbReference>
<name>A0A5K3G330_MESCO</name>
<dbReference type="PANTHER" id="PTHR43272">
    <property type="entry name" value="LONG-CHAIN-FATTY-ACID--COA LIGASE"/>
    <property type="match status" value="1"/>
</dbReference>
<dbReference type="GO" id="GO:0004467">
    <property type="term" value="F:long-chain fatty acid-CoA ligase activity"/>
    <property type="evidence" value="ECO:0007669"/>
    <property type="project" value="TreeGrafter"/>
</dbReference>
<dbReference type="WBParaSite" id="MCU_014697-RA">
    <property type="protein sequence ID" value="MCU_014697-RA"/>
    <property type="gene ID" value="MCU_014697"/>
</dbReference>
<dbReference type="GO" id="GO:0016020">
    <property type="term" value="C:membrane"/>
    <property type="evidence" value="ECO:0007669"/>
    <property type="project" value="TreeGrafter"/>
</dbReference>
<proteinExistence type="predicted"/>
<dbReference type="AlphaFoldDB" id="A0A5K3G330"/>
<dbReference type="GO" id="GO:0005524">
    <property type="term" value="F:ATP binding"/>
    <property type="evidence" value="ECO:0007669"/>
    <property type="project" value="UniProtKB-KW"/>
</dbReference>
<evidence type="ECO:0000256" key="2">
    <source>
        <dbReference type="ARBA" id="ARBA00022741"/>
    </source>
</evidence>
<keyword evidence="2" id="KW-0547">Nucleotide-binding</keyword>
<dbReference type="PANTHER" id="PTHR43272:SF33">
    <property type="entry name" value="AMP-BINDING DOMAIN-CONTAINING PROTEIN-RELATED"/>
    <property type="match status" value="1"/>
</dbReference>
<evidence type="ECO:0000256" key="1">
    <source>
        <dbReference type="ARBA" id="ARBA00022598"/>
    </source>
</evidence>
<keyword evidence="1" id="KW-0436">Ligase</keyword>
<keyword evidence="3" id="KW-0067">ATP-binding</keyword>
<accession>A0A5K3G330</accession>
<reference evidence="4" key="1">
    <citation type="submission" date="2019-11" db="UniProtKB">
        <authorList>
            <consortium name="WormBaseParasite"/>
        </authorList>
    </citation>
    <scope>IDENTIFICATION</scope>
</reference>
<dbReference type="GO" id="GO:0005783">
    <property type="term" value="C:endoplasmic reticulum"/>
    <property type="evidence" value="ECO:0007669"/>
    <property type="project" value="TreeGrafter"/>
</dbReference>
<evidence type="ECO:0000313" key="4">
    <source>
        <dbReference type="WBParaSite" id="MCU_014697-RA"/>
    </source>
</evidence>
<organism evidence="4">
    <name type="scientific">Mesocestoides corti</name>
    <name type="common">Flatworm</name>
    <dbReference type="NCBI Taxonomy" id="53468"/>
    <lineage>
        <taxon>Eukaryota</taxon>
        <taxon>Metazoa</taxon>
        <taxon>Spiralia</taxon>
        <taxon>Lophotrochozoa</taxon>
        <taxon>Platyhelminthes</taxon>
        <taxon>Cestoda</taxon>
        <taxon>Eucestoda</taxon>
        <taxon>Cyclophyllidea</taxon>
        <taxon>Mesocestoididae</taxon>
        <taxon>Mesocestoides</taxon>
    </lineage>
</organism>